<evidence type="ECO:0000259" key="2">
    <source>
        <dbReference type="SMART" id="SM00939"/>
    </source>
</evidence>
<proteinExistence type="predicted"/>
<dbReference type="GO" id="GO:0016787">
    <property type="term" value="F:hydrolase activity"/>
    <property type="evidence" value="ECO:0007669"/>
    <property type="project" value="UniProtKB-KW"/>
</dbReference>
<dbReference type="Pfam" id="PF08530">
    <property type="entry name" value="PepX_C"/>
    <property type="match status" value="1"/>
</dbReference>
<comment type="caution">
    <text evidence="3">The sequence shown here is derived from an EMBL/GenBank/DDBJ whole genome shotgun (WGS) entry which is preliminary data.</text>
</comment>
<keyword evidence="3" id="KW-0456">Lyase</keyword>
<dbReference type="InterPro" id="IPR013736">
    <property type="entry name" value="Xaa-Pro_dipept_C"/>
</dbReference>
<dbReference type="InterPro" id="IPR000383">
    <property type="entry name" value="Xaa-Pro-like_dom"/>
</dbReference>
<organism evidence="3 4">
    <name type="scientific">Streptomyces doebereineriae</name>
    <dbReference type="NCBI Taxonomy" id="3075528"/>
    <lineage>
        <taxon>Bacteria</taxon>
        <taxon>Bacillati</taxon>
        <taxon>Actinomycetota</taxon>
        <taxon>Actinomycetes</taxon>
        <taxon>Kitasatosporales</taxon>
        <taxon>Streptomycetaceae</taxon>
        <taxon>Streptomyces</taxon>
    </lineage>
</organism>
<dbReference type="InterPro" id="IPR005674">
    <property type="entry name" value="CocE/Ser_esterase"/>
</dbReference>
<keyword evidence="1 3" id="KW-0378">Hydrolase</keyword>
<dbReference type="GO" id="GO:0016829">
    <property type="term" value="F:lyase activity"/>
    <property type="evidence" value="ECO:0007669"/>
    <property type="project" value="UniProtKB-KW"/>
</dbReference>
<dbReference type="EMBL" id="JAVREZ010000010">
    <property type="protein sequence ID" value="MDT0484100.1"/>
    <property type="molecule type" value="Genomic_DNA"/>
</dbReference>
<dbReference type="Gene3D" id="3.40.50.1820">
    <property type="entry name" value="alpha/beta hydrolase"/>
    <property type="match status" value="1"/>
</dbReference>
<gene>
    <name evidence="3" type="ORF">RNB18_28500</name>
</gene>
<dbReference type="InterPro" id="IPR008979">
    <property type="entry name" value="Galactose-bd-like_sf"/>
</dbReference>
<dbReference type="RefSeq" id="WP_311716961.1">
    <property type="nucleotide sequence ID" value="NZ_JAVREZ010000010.1"/>
</dbReference>
<dbReference type="SUPFAM" id="SSF49785">
    <property type="entry name" value="Galactose-binding domain-like"/>
    <property type="match status" value="1"/>
</dbReference>
<sequence>MHTQEEVAKMMLIERDVPIEMDDGIVLRADVFRPNDGLEHPALMTYGPYGKGLAFVDGYPTAWNKMAIEHPDTVTGSTNAHQCWEVADPEKWVPHGYALVRVDSRGAGRSPGFLDPFSAREIEDFRESIEWAGRQSWSNGKVGLNGISYYGMNQWRVAALKPGPLAAICVWEGASDFYREGARHGGILSMMLPNWYEMQVLSVQHGRGQAGPRSAATGELVCGDQTLTESELAANRADLPKFHRDNEFIDAYRERQADLSQVDVPLLSAGNWGGQGLHLRGNIEGFCRASSTQKWLEIHDGEHWVEFYTDYGVELQRRFFDHFLKGEDNRWDEQPRIQMKVRHVDGTTEVRHEDAWPLPGTTWTDLQLDIDRMHPGAATESVVSFDVNGEGVSWTTEPMEKTTEITGPVACRLFVSTTSTDADIFAVLRAFDPAGNEHVFQGAIDPFSAVTKGWLRMSHRELDERLSTPYRPFHSHERELEVTPYEIYQLDVELWPTSVVLPPGWRLSLTLRGSDWVYDGAPETRLSNFKNAMQGSGPFLHNDPSDRPASVFGGRTSIHLGGKHSSFLRLPVIPATRT</sequence>
<dbReference type="SUPFAM" id="SSF53474">
    <property type="entry name" value="alpha/beta-Hydrolases"/>
    <property type="match status" value="1"/>
</dbReference>
<dbReference type="Pfam" id="PF02129">
    <property type="entry name" value="Peptidase_S15"/>
    <property type="match status" value="1"/>
</dbReference>
<dbReference type="Proteomes" id="UP001183824">
    <property type="component" value="Unassembled WGS sequence"/>
</dbReference>
<dbReference type="NCBIfam" id="TIGR00976">
    <property type="entry name" value="CocE_NonD"/>
    <property type="match status" value="1"/>
</dbReference>
<name>A0ABU2VEW4_9ACTN</name>
<reference evidence="4" key="1">
    <citation type="submission" date="2023-07" db="EMBL/GenBank/DDBJ databases">
        <title>30 novel species of actinomycetes from the DSMZ collection.</title>
        <authorList>
            <person name="Nouioui I."/>
        </authorList>
    </citation>
    <scope>NUCLEOTIDE SEQUENCE [LARGE SCALE GENOMIC DNA]</scope>
    <source>
        <strain evidence="4">DSM 41640</strain>
    </source>
</reference>
<dbReference type="PANTHER" id="PTHR43056:SF10">
    <property type="entry name" value="COCE_NOND FAMILY, PUTATIVE (AFU_ORTHOLOGUE AFUA_7G00600)-RELATED"/>
    <property type="match status" value="1"/>
</dbReference>
<protein>
    <submittedName>
        <fullName evidence="3">CocE/NonD family hydrolase</fullName>
    </submittedName>
</protein>
<evidence type="ECO:0000313" key="4">
    <source>
        <dbReference type="Proteomes" id="UP001183824"/>
    </source>
</evidence>
<evidence type="ECO:0000313" key="3">
    <source>
        <dbReference type="EMBL" id="MDT0484100.1"/>
    </source>
</evidence>
<dbReference type="Gene3D" id="2.60.120.260">
    <property type="entry name" value="Galactose-binding domain-like"/>
    <property type="match status" value="1"/>
</dbReference>
<evidence type="ECO:0000256" key="1">
    <source>
        <dbReference type="ARBA" id="ARBA00022801"/>
    </source>
</evidence>
<dbReference type="InterPro" id="IPR029058">
    <property type="entry name" value="AB_hydrolase_fold"/>
</dbReference>
<dbReference type="Gene3D" id="1.10.3020.20">
    <property type="match status" value="1"/>
</dbReference>
<keyword evidence="4" id="KW-1185">Reference proteome</keyword>
<dbReference type="InterPro" id="IPR050585">
    <property type="entry name" value="Xaa-Pro_dipeptidyl-ppase/CocE"/>
</dbReference>
<dbReference type="PANTHER" id="PTHR43056">
    <property type="entry name" value="PEPTIDASE S9 PROLYL OLIGOPEPTIDASE"/>
    <property type="match status" value="1"/>
</dbReference>
<dbReference type="SMART" id="SM00939">
    <property type="entry name" value="PepX_C"/>
    <property type="match status" value="1"/>
</dbReference>
<accession>A0ABU2VEW4</accession>
<feature type="domain" description="Xaa-Pro dipeptidyl-peptidase C-terminal" evidence="2">
    <location>
        <begin position="317"/>
        <end position="569"/>
    </location>
</feature>